<dbReference type="AlphaFoldDB" id="A0A158A3F4"/>
<dbReference type="InterPro" id="IPR011010">
    <property type="entry name" value="DNA_brk_join_enz"/>
</dbReference>
<gene>
    <name evidence="2" type="ORF">AWB80_01673</name>
</gene>
<dbReference type="Pfam" id="PF12835">
    <property type="entry name" value="Integrase_1"/>
    <property type="match status" value="1"/>
</dbReference>
<dbReference type="InterPro" id="IPR024456">
    <property type="entry name" value="Integrase_catalytic_putative"/>
</dbReference>
<evidence type="ECO:0000259" key="1">
    <source>
        <dbReference type="Pfam" id="PF12835"/>
    </source>
</evidence>
<dbReference type="Proteomes" id="UP000054911">
    <property type="component" value="Unassembled WGS sequence"/>
</dbReference>
<dbReference type="SUPFAM" id="SSF56349">
    <property type="entry name" value="DNA breaking-rejoining enzymes"/>
    <property type="match status" value="1"/>
</dbReference>
<reference evidence="2" key="1">
    <citation type="submission" date="2016-01" db="EMBL/GenBank/DDBJ databases">
        <authorList>
            <person name="Peeters C."/>
        </authorList>
    </citation>
    <scope>NUCLEOTIDE SEQUENCE [LARGE SCALE GENOMIC DNA]</scope>
    <source>
        <strain evidence="2">LMG 29323</strain>
    </source>
</reference>
<sequence length="268" mass="29333">MTNMRERSLTPRTIANNMAHIRTALEGMGRRPFADRMSNAAVGIAGASRSGTKRRLSPEEAQQYIARAEAIDAGVAMVLRLQMEFGRRAQEAVRCVPSLPDWSRVLTNAAGNGMVTIVHGTKGGKTRRSPALDGNDAVELVHSALDLACRSNGRLVRKPDLKKSDGAIPLCGAEGRLGRRDCTSQPRYAYACEHLRRLKGSASVDAKPLRACLSGSVTATGEEHRSRRCTASRLWMRGIMHKHLNTLPLVGHSRWSRIARFVGVSRET</sequence>
<proteinExistence type="predicted"/>
<keyword evidence="3" id="KW-1185">Reference proteome</keyword>
<organism evidence="2 3">
    <name type="scientific">Caballeronia pedi</name>
    <dbReference type="NCBI Taxonomy" id="1777141"/>
    <lineage>
        <taxon>Bacteria</taxon>
        <taxon>Pseudomonadati</taxon>
        <taxon>Pseudomonadota</taxon>
        <taxon>Betaproteobacteria</taxon>
        <taxon>Burkholderiales</taxon>
        <taxon>Burkholderiaceae</taxon>
        <taxon>Caballeronia</taxon>
    </lineage>
</organism>
<name>A0A158A3F4_9BURK</name>
<evidence type="ECO:0000313" key="3">
    <source>
        <dbReference type="Proteomes" id="UP000054911"/>
    </source>
</evidence>
<protein>
    <submittedName>
        <fullName evidence="2">Integrase</fullName>
    </submittedName>
</protein>
<evidence type="ECO:0000313" key="2">
    <source>
        <dbReference type="EMBL" id="SAK51627.1"/>
    </source>
</evidence>
<dbReference type="GO" id="GO:0003677">
    <property type="term" value="F:DNA binding"/>
    <property type="evidence" value="ECO:0007669"/>
    <property type="project" value="InterPro"/>
</dbReference>
<feature type="domain" description="Integrase catalytic" evidence="1">
    <location>
        <begin position="43"/>
        <end position="163"/>
    </location>
</feature>
<comment type="caution">
    <text evidence="2">The sequence shown here is derived from an EMBL/GenBank/DDBJ whole genome shotgun (WGS) entry which is preliminary data.</text>
</comment>
<accession>A0A158A3F4</accession>
<dbReference type="EMBL" id="FCOE02000004">
    <property type="protein sequence ID" value="SAK51627.1"/>
    <property type="molecule type" value="Genomic_DNA"/>
</dbReference>